<feature type="transmembrane region" description="Helical" evidence="8">
    <location>
        <begin position="276"/>
        <end position="298"/>
    </location>
</feature>
<dbReference type="InterPro" id="IPR052221">
    <property type="entry name" value="SLC35F_Transporter"/>
</dbReference>
<evidence type="ECO:0000313" key="9">
    <source>
        <dbReference type="EMBL" id="CAI8048555.1"/>
    </source>
</evidence>
<keyword evidence="4 8" id="KW-0812">Transmembrane</keyword>
<comment type="caution">
    <text evidence="9">The sequence shown here is derived from an EMBL/GenBank/DDBJ whole genome shotgun (WGS) entry which is preliminary data.</text>
</comment>
<dbReference type="PANTHER" id="PTHR14233">
    <property type="entry name" value="DUF914-RELATED"/>
    <property type="match status" value="1"/>
</dbReference>
<keyword evidence="5 8" id="KW-1133">Transmembrane helix</keyword>
<dbReference type="SUPFAM" id="SSF103481">
    <property type="entry name" value="Multidrug resistance efflux transporter EmrE"/>
    <property type="match status" value="1"/>
</dbReference>
<dbReference type="InterPro" id="IPR037185">
    <property type="entry name" value="EmrE-like"/>
</dbReference>
<evidence type="ECO:0000256" key="4">
    <source>
        <dbReference type="ARBA" id="ARBA00022692"/>
    </source>
</evidence>
<organism evidence="9 10">
    <name type="scientific">Geodia barretti</name>
    <name type="common">Barrett's horny sponge</name>
    <dbReference type="NCBI Taxonomy" id="519541"/>
    <lineage>
        <taxon>Eukaryota</taxon>
        <taxon>Metazoa</taxon>
        <taxon>Porifera</taxon>
        <taxon>Demospongiae</taxon>
        <taxon>Heteroscleromorpha</taxon>
        <taxon>Tetractinellida</taxon>
        <taxon>Astrophorina</taxon>
        <taxon>Geodiidae</taxon>
        <taxon>Geodia</taxon>
    </lineage>
</organism>
<sequence length="363" mass="41032">MSSGLQPPRASSYTREILLRLKRSTWEQRYVLGAVFLGQFLSLCLCGTGVTSQVLVTDYDISVPTTQCFLNYVLLGLTFGVHFATKKRFLRVLKYNWWKYLILGVVDVEANFLIVLAYRYTNLTSIQLLDCFTIVVVMVLSFVFLKTRYKLINIMGVLLTVIGITCLVFADFNSSRNNGGSAVWLGDMLCLIGAVLYAAGNVTQEYLVKSHTILEYLGFIGVVGSFVSGVQLLALERMNIARIEWSPAVGGLFSGFGVSLFLFYSVAPWVIRMSSAVVFNLSLLTADFYSLIFGIFLFDYNFSGFYIMGFCLVVAGIFIYNLKHPEEKKFKERTQEQRRERSIERLYSVATTKVCLHKSHSYV</sequence>
<evidence type="ECO:0000256" key="3">
    <source>
        <dbReference type="ARBA" id="ARBA00022448"/>
    </source>
</evidence>
<feature type="transmembrane region" description="Helical" evidence="8">
    <location>
        <begin position="30"/>
        <end position="57"/>
    </location>
</feature>
<comment type="function">
    <text evidence="7">Putative solute transporter.</text>
</comment>
<proteinExistence type="inferred from homology"/>
<dbReference type="GO" id="GO:0016020">
    <property type="term" value="C:membrane"/>
    <property type="evidence" value="ECO:0007669"/>
    <property type="project" value="UniProtKB-SubCell"/>
</dbReference>
<evidence type="ECO:0000256" key="6">
    <source>
        <dbReference type="ARBA" id="ARBA00023136"/>
    </source>
</evidence>
<evidence type="ECO:0000256" key="8">
    <source>
        <dbReference type="SAM" id="Phobius"/>
    </source>
</evidence>
<dbReference type="InterPro" id="IPR009262">
    <property type="entry name" value="SLC35_F1/F2/F6"/>
</dbReference>
<evidence type="ECO:0000256" key="2">
    <source>
        <dbReference type="ARBA" id="ARBA00007863"/>
    </source>
</evidence>
<evidence type="ECO:0000313" key="10">
    <source>
        <dbReference type="Proteomes" id="UP001174909"/>
    </source>
</evidence>
<feature type="transmembrane region" description="Helical" evidence="8">
    <location>
        <begin position="304"/>
        <end position="322"/>
    </location>
</feature>
<accession>A0AA35THU1</accession>
<dbReference type="EMBL" id="CASHTH010003733">
    <property type="protein sequence ID" value="CAI8048555.1"/>
    <property type="molecule type" value="Genomic_DNA"/>
</dbReference>
<reference evidence="9" key="1">
    <citation type="submission" date="2023-03" db="EMBL/GenBank/DDBJ databases">
        <authorList>
            <person name="Steffen K."/>
            <person name="Cardenas P."/>
        </authorList>
    </citation>
    <scope>NUCLEOTIDE SEQUENCE</scope>
</reference>
<dbReference type="Pfam" id="PF06027">
    <property type="entry name" value="SLC35F"/>
    <property type="match status" value="1"/>
</dbReference>
<protein>
    <submittedName>
        <fullName evidence="9">Solute carrier family 35 member F2</fullName>
    </submittedName>
</protein>
<dbReference type="Proteomes" id="UP001174909">
    <property type="component" value="Unassembled WGS sequence"/>
</dbReference>
<dbReference type="GO" id="GO:0022857">
    <property type="term" value="F:transmembrane transporter activity"/>
    <property type="evidence" value="ECO:0007669"/>
    <property type="project" value="InterPro"/>
</dbReference>
<feature type="transmembrane region" description="Helical" evidence="8">
    <location>
        <begin position="182"/>
        <end position="202"/>
    </location>
</feature>
<keyword evidence="6 8" id="KW-0472">Membrane</keyword>
<feature type="transmembrane region" description="Helical" evidence="8">
    <location>
        <begin position="97"/>
        <end position="120"/>
    </location>
</feature>
<comment type="similarity">
    <text evidence="2">Belongs to the SLC35F solute transporter family.</text>
</comment>
<keyword evidence="3" id="KW-0813">Transport</keyword>
<gene>
    <name evidence="9" type="ORF">GBAR_LOCUS26766</name>
</gene>
<comment type="subcellular location">
    <subcellularLocation>
        <location evidence="1">Membrane</location>
        <topology evidence="1">Multi-pass membrane protein</topology>
    </subcellularLocation>
</comment>
<feature type="transmembrane region" description="Helical" evidence="8">
    <location>
        <begin position="126"/>
        <end position="145"/>
    </location>
</feature>
<feature type="transmembrane region" description="Helical" evidence="8">
    <location>
        <begin position="69"/>
        <end position="85"/>
    </location>
</feature>
<dbReference type="PANTHER" id="PTHR14233:SF4">
    <property type="entry name" value="SOLUTE CARRIER FAMILY 35 MEMBER F2"/>
    <property type="match status" value="1"/>
</dbReference>
<feature type="transmembrane region" description="Helical" evidence="8">
    <location>
        <begin position="214"/>
        <end position="233"/>
    </location>
</feature>
<name>A0AA35THU1_GEOBA</name>
<evidence type="ECO:0000256" key="5">
    <source>
        <dbReference type="ARBA" id="ARBA00022989"/>
    </source>
</evidence>
<evidence type="ECO:0000256" key="1">
    <source>
        <dbReference type="ARBA" id="ARBA00004141"/>
    </source>
</evidence>
<evidence type="ECO:0000256" key="7">
    <source>
        <dbReference type="ARBA" id="ARBA00037727"/>
    </source>
</evidence>
<keyword evidence="10" id="KW-1185">Reference proteome</keyword>
<feature type="transmembrane region" description="Helical" evidence="8">
    <location>
        <begin position="245"/>
        <end position="264"/>
    </location>
</feature>
<feature type="transmembrane region" description="Helical" evidence="8">
    <location>
        <begin position="152"/>
        <end position="170"/>
    </location>
</feature>
<dbReference type="AlphaFoldDB" id="A0AA35THU1"/>